<accession>B8PUM2</accession>
<reference evidence="10 11" key="2">
    <citation type="journal article" date="2008" name="Nature">
        <title>The genome of the model beetle and pest Tribolium castaneum.</title>
        <authorList>
            <consortium name="Tribolium Genome Sequencing Consortium"/>
            <person name="Richards S."/>
            <person name="Gibbs R.A."/>
            <person name="Weinstock G.M."/>
            <person name="Brown S.J."/>
            <person name="Denell R."/>
            <person name="Beeman R.W."/>
            <person name="Gibbs R."/>
            <person name="Beeman R.W."/>
            <person name="Brown S.J."/>
            <person name="Bucher G."/>
            <person name="Friedrich M."/>
            <person name="Grimmelikhuijzen C.J."/>
            <person name="Klingler M."/>
            <person name="Lorenzen M."/>
            <person name="Richards S."/>
            <person name="Roth S."/>
            <person name="Schroder R."/>
            <person name="Tautz D."/>
            <person name="Zdobnov E.M."/>
            <person name="Muzny D."/>
            <person name="Gibbs R.A."/>
            <person name="Weinstock G.M."/>
            <person name="Attaway T."/>
            <person name="Bell S."/>
            <person name="Buhay C.J."/>
            <person name="Chandrabose M.N."/>
            <person name="Chavez D."/>
            <person name="Clerk-Blankenburg K.P."/>
            <person name="Cree A."/>
            <person name="Dao M."/>
            <person name="Davis C."/>
            <person name="Chacko J."/>
            <person name="Dinh H."/>
            <person name="Dugan-Rocha S."/>
            <person name="Fowler G."/>
            <person name="Garner T.T."/>
            <person name="Garnes J."/>
            <person name="Gnirke A."/>
            <person name="Hawes A."/>
            <person name="Hernandez J."/>
            <person name="Hines S."/>
            <person name="Holder M."/>
            <person name="Hume J."/>
            <person name="Jhangiani S.N."/>
            <person name="Joshi V."/>
            <person name="Khan Z.M."/>
            <person name="Jackson L."/>
            <person name="Kovar C."/>
            <person name="Kowis A."/>
            <person name="Lee S."/>
            <person name="Lewis L.R."/>
            <person name="Margolis J."/>
            <person name="Morgan M."/>
            <person name="Nazareth L.V."/>
            <person name="Nguyen N."/>
            <person name="Okwuonu G."/>
            <person name="Parker D."/>
            <person name="Richards S."/>
            <person name="Ruiz S.J."/>
            <person name="Santibanez J."/>
            <person name="Savard J."/>
            <person name="Scherer S.E."/>
            <person name="Schneider B."/>
            <person name="Sodergren E."/>
            <person name="Tautz D."/>
            <person name="Vattahil S."/>
            <person name="Villasana D."/>
            <person name="White C.S."/>
            <person name="Wright R."/>
            <person name="Park Y."/>
            <person name="Beeman R.W."/>
            <person name="Lord J."/>
            <person name="Oppert B."/>
            <person name="Lorenzen M."/>
            <person name="Brown S."/>
            <person name="Wang L."/>
            <person name="Savard J."/>
            <person name="Tautz D."/>
            <person name="Richards S."/>
            <person name="Weinstock G."/>
            <person name="Gibbs R.A."/>
            <person name="Liu Y."/>
            <person name="Worley K."/>
            <person name="Weinstock G."/>
            <person name="Elsik C.G."/>
            <person name="Reese J.T."/>
            <person name="Elhaik E."/>
            <person name="Landan G."/>
            <person name="Graur D."/>
            <person name="Arensburger P."/>
            <person name="Atkinson P."/>
            <person name="Beeman R.W."/>
            <person name="Beidler J."/>
            <person name="Brown S.J."/>
            <person name="Demuth J.P."/>
            <person name="Drury D.W."/>
            <person name="Du Y.Z."/>
            <person name="Fujiwara H."/>
            <person name="Lorenzen M."/>
            <person name="Maselli V."/>
            <person name="Osanai M."/>
            <person name="Park Y."/>
            <person name="Robertson H.M."/>
            <person name="Tu Z."/>
            <person name="Wang J.J."/>
            <person name="Wang S."/>
            <person name="Richards S."/>
            <person name="Song H."/>
            <person name="Zhang L."/>
            <person name="Sodergren E."/>
            <person name="Werner D."/>
            <person name="Stanke M."/>
            <person name="Morgenstern B."/>
            <person name="Solovyev V."/>
            <person name="Kosarev P."/>
            <person name="Brown G."/>
            <person name="Chen H.C."/>
            <person name="Ermolaeva O."/>
            <person name="Hlavina W."/>
            <person name="Kapustin Y."/>
            <person name="Kiryutin B."/>
            <person name="Kitts P."/>
            <person name="Maglott D."/>
            <person name="Pruitt K."/>
            <person name="Sapojnikov V."/>
            <person name="Souvorov A."/>
            <person name="Mackey A.J."/>
            <person name="Waterhouse R.M."/>
            <person name="Wyder S."/>
            <person name="Zdobnov E.M."/>
            <person name="Zdobnov E.M."/>
            <person name="Wyder S."/>
            <person name="Kriventseva E.V."/>
            <person name="Kadowaki T."/>
            <person name="Bork P."/>
            <person name="Aranda M."/>
            <person name="Bao R."/>
            <person name="Beermann A."/>
            <person name="Berns N."/>
            <person name="Bolognesi R."/>
            <person name="Bonneton F."/>
            <person name="Bopp D."/>
            <person name="Brown S.J."/>
            <person name="Bucher G."/>
            <person name="Butts T."/>
            <person name="Chaumot A."/>
            <person name="Denell R.E."/>
            <person name="Ferrier D.E."/>
            <person name="Friedrich M."/>
            <person name="Gordon C.M."/>
            <person name="Jindra M."/>
            <person name="Klingler M."/>
            <person name="Lan Q."/>
            <person name="Lattorff H.M."/>
            <person name="Laudet V."/>
            <person name="von Levetsow C."/>
            <person name="Liu Z."/>
            <person name="Lutz R."/>
            <person name="Lynch J.A."/>
            <person name="da Fonseca R.N."/>
            <person name="Posnien N."/>
            <person name="Reuter R."/>
            <person name="Roth S."/>
            <person name="Savard J."/>
            <person name="Schinko J.B."/>
            <person name="Schmitt C."/>
            <person name="Schoppmeier M."/>
            <person name="Schroder R."/>
            <person name="Shippy T.D."/>
            <person name="Simonnet F."/>
            <person name="Marques-Souza H."/>
            <person name="Tautz D."/>
            <person name="Tomoyasu Y."/>
            <person name="Trauner J."/>
            <person name="Van der Zee M."/>
            <person name="Vervoort M."/>
            <person name="Wittkopp N."/>
            <person name="Wimmer E.A."/>
            <person name="Yang X."/>
            <person name="Jones A.K."/>
            <person name="Sattelle D.B."/>
            <person name="Ebert P.R."/>
            <person name="Nelson D."/>
            <person name="Scott J.G."/>
            <person name="Beeman R.W."/>
            <person name="Muthukrishnan S."/>
            <person name="Kramer K.J."/>
            <person name="Arakane Y."/>
            <person name="Beeman R.W."/>
            <person name="Zhu Q."/>
            <person name="Hogenkamp D."/>
            <person name="Dixit R."/>
            <person name="Oppert B."/>
            <person name="Jiang H."/>
            <person name="Zou Z."/>
            <person name="Marshall J."/>
            <person name="Elpidina E."/>
            <person name="Vinokurov K."/>
            <person name="Oppert C."/>
            <person name="Zou Z."/>
            <person name="Evans J."/>
            <person name="Lu Z."/>
            <person name="Zhao P."/>
            <person name="Sumathipala N."/>
            <person name="Altincicek B."/>
            <person name="Vilcinskas A."/>
            <person name="Williams M."/>
            <person name="Hultmark D."/>
            <person name="Hetru C."/>
            <person name="Jiang H."/>
            <person name="Grimmelikhuijzen C.J."/>
            <person name="Hauser F."/>
            <person name="Cazzamali G."/>
            <person name="Williamson M."/>
            <person name="Park Y."/>
            <person name="Li B."/>
            <person name="Tanaka Y."/>
            <person name="Predel R."/>
            <person name="Neupert S."/>
            <person name="Schachtner J."/>
            <person name="Verleyen P."/>
            <person name="Raible F."/>
            <person name="Bork P."/>
            <person name="Friedrich M."/>
            <person name="Walden K.K."/>
            <person name="Robertson H.M."/>
            <person name="Angeli S."/>
            <person name="Foret S."/>
            <person name="Bucher G."/>
            <person name="Schuetz S."/>
            <person name="Maleszka R."/>
            <person name="Wimmer E.A."/>
            <person name="Beeman R.W."/>
            <person name="Lorenzen M."/>
            <person name="Tomoyasu Y."/>
            <person name="Miller S.C."/>
            <person name="Grossmann D."/>
            <person name="Bucher G."/>
        </authorList>
    </citation>
    <scope>NUCLEOTIDE SEQUENCE [LARGE SCALE GENOMIC DNA]</scope>
    <source>
        <strain evidence="10 11">Georgia GA2</strain>
    </source>
</reference>
<gene>
    <name evidence="9" type="primary">Gr77</name>
    <name evidence="10" type="synonym">TcGr84</name>
    <name evidence="10" type="ORF">TcasGA2_TC030177</name>
</gene>
<evidence type="ECO:0000313" key="10">
    <source>
        <dbReference type="EMBL" id="EFA05785.1"/>
    </source>
</evidence>
<keyword evidence="2 8" id="KW-1003">Cell membrane</keyword>
<evidence type="ECO:0000256" key="1">
    <source>
        <dbReference type="ARBA" id="ARBA00004651"/>
    </source>
</evidence>
<evidence type="ECO:0000256" key="4">
    <source>
        <dbReference type="ARBA" id="ARBA00022989"/>
    </source>
</evidence>
<feature type="transmembrane region" description="Helical" evidence="8">
    <location>
        <begin position="196"/>
        <end position="216"/>
    </location>
</feature>
<dbReference type="FunCoup" id="B8PUM2">
    <property type="interactions" value="37"/>
</dbReference>
<organism evidence="9">
    <name type="scientific">Tribolium castaneum</name>
    <name type="common">Red flour beetle</name>
    <dbReference type="NCBI Taxonomy" id="7070"/>
    <lineage>
        <taxon>Eukaryota</taxon>
        <taxon>Metazoa</taxon>
        <taxon>Ecdysozoa</taxon>
        <taxon>Arthropoda</taxon>
        <taxon>Hexapoda</taxon>
        <taxon>Insecta</taxon>
        <taxon>Pterygota</taxon>
        <taxon>Neoptera</taxon>
        <taxon>Endopterygota</taxon>
        <taxon>Coleoptera</taxon>
        <taxon>Polyphaga</taxon>
        <taxon>Cucujiformia</taxon>
        <taxon>Tenebrionidae</taxon>
        <taxon>Tenebrionidae incertae sedis</taxon>
        <taxon>Tribolium</taxon>
    </lineage>
</organism>
<protein>
    <recommendedName>
        <fullName evidence="8">Gustatory receptor</fullName>
    </recommendedName>
</protein>
<dbReference type="GO" id="GO:0043025">
    <property type="term" value="C:neuronal cell body"/>
    <property type="evidence" value="ECO:0000318"/>
    <property type="project" value="GO_Central"/>
</dbReference>
<evidence type="ECO:0000256" key="7">
    <source>
        <dbReference type="ARBA" id="ARBA00023224"/>
    </source>
</evidence>
<dbReference type="Pfam" id="PF08395">
    <property type="entry name" value="7tm_7"/>
    <property type="match status" value="1"/>
</dbReference>
<evidence type="ECO:0000256" key="2">
    <source>
        <dbReference type="ARBA" id="ARBA00022475"/>
    </source>
</evidence>
<comment type="subcellular location">
    <subcellularLocation>
        <location evidence="1 8">Cell membrane</location>
        <topology evidence="1 8">Multi-pass membrane protein</topology>
    </subcellularLocation>
</comment>
<evidence type="ECO:0000313" key="11">
    <source>
        <dbReference type="Proteomes" id="UP000007266"/>
    </source>
</evidence>
<proteinExistence type="inferred from homology"/>
<dbReference type="EMBL" id="KQ971345">
    <property type="protein sequence ID" value="EFA05785.1"/>
    <property type="molecule type" value="Genomic_DNA"/>
</dbReference>
<sequence length="335" mass="38634">MITMGKSLALIPLYPSKNSLFKKVYSVFVIVFITIWTLIANFYRISYYKTFVPTKLINNILFEIVSYSLTVATILNAILYGKNKWYVVLDFLKNKEQKYVCYFAIANAFYWVIVLYAISVWVDFEGNDYFKKFSDDVVLFYNHFYICCFIYIFTKEVKNAYKSLNMMLKLPKINKIQDLQNRVASLKNTIDSFNELFGLPFVCIIFTTGVTVVDFLDDILKNSYGYSRTQHLRIVAANLITIISVLIPTVGMILSCQQVYGSATVLLNTAYNLRRGLVGRERQEVTSFINTLLNHFPNFTAANFFRIDKSVVFRVLGVVTTYLIVVVQFNASSDT</sequence>
<evidence type="ECO:0000256" key="8">
    <source>
        <dbReference type="RuleBase" id="RU363108"/>
    </source>
</evidence>
<dbReference type="InParanoid" id="B8PUM2"/>
<dbReference type="GO" id="GO:0007635">
    <property type="term" value="P:chemosensory behavior"/>
    <property type="evidence" value="ECO:0000318"/>
    <property type="project" value="GO_Central"/>
</dbReference>
<keyword evidence="6 8" id="KW-0675">Receptor</keyword>
<feature type="transmembrane region" description="Helical" evidence="8">
    <location>
        <begin position="24"/>
        <end position="44"/>
    </location>
</feature>
<feature type="transmembrane region" description="Helical" evidence="8">
    <location>
        <begin position="236"/>
        <end position="254"/>
    </location>
</feature>
<reference evidence="10" key="4">
    <citation type="submission" date="2014-11" db="EMBL/GenBank/DDBJ databases">
        <title>Tools and pipelines for BioNano data: molecule assembly pipeline and FASTA super scaffolding tool.</title>
        <authorList>
            <person name="Shelton J.M."/>
            <person name="Herndon N."/>
            <person name="Coleman C."/>
            <person name="Lu N."/>
            <person name="Brown S.J."/>
        </authorList>
    </citation>
    <scope>NUCLEOTIDE SEQUENCE</scope>
    <source>
        <strain evidence="10">Georgia GA2</strain>
    </source>
</reference>
<keyword evidence="4 8" id="KW-1133">Transmembrane helix</keyword>
<name>B8PUM2_TRICA</name>
<keyword evidence="3 8" id="KW-0812">Transmembrane</keyword>
<evidence type="ECO:0000313" key="9">
    <source>
        <dbReference type="EMBL" id="ABY40593.1"/>
    </source>
</evidence>
<comment type="similarity">
    <text evidence="8">Belongs to the insect chemoreceptor superfamily. Gustatory receptor (GR) family.</text>
</comment>
<dbReference type="OMA" id="PMINTAC"/>
<dbReference type="PANTHER" id="PTHR21143">
    <property type="entry name" value="INVERTEBRATE GUSTATORY RECEPTOR"/>
    <property type="match status" value="1"/>
</dbReference>
<reference evidence="10 11" key="3">
    <citation type="journal article" date="2010" name="Nucleic Acids Res.">
        <title>BeetleBase in 2010: revisions to provide comprehensive genomic information for Tribolium castaneum.</title>
        <authorList>
            <person name="Kim H.S."/>
            <person name="Murphy T."/>
            <person name="Xia J."/>
            <person name="Caragea D."/>
            <person name="Park Y."/>
            <person name="Beeman R.W."/>
            <person name="Lorenzen M.D."/>
            <person name="Butcher S."/>
            <person name="Manak J.R."/>
            <person name="Brown S.J."/>
        </authorList>
    </citation>
    <scope>GENOME REANNOTATION</scope>
    <source>
        <strain evidence="10 11">Georgia GA2</strain>
    </source>
</reference>
<dbReference type="InterPro" id="IPR013604">
    <property type="entry name" value="7TM_chemorcpt"/>
</dbReference>
<evidence type="ECO:0000256" key="5">
    <source>
        <dbReference type="ARBA" id="ARBA00023136"/>
    </source>
</evidence>
<dbReference type="GO" id="GO:0008049">
    <property type="term" value="P:male courtship behavior"/>
    <property type="evidence" value="ECO:0000318"/>
    <property type="project" value="GO_Central"/>
</dbReference>
<dbReference type="GO" id="GO:0030425">
    <property type="term" value="C:dendrite"/>
    <property type="evidence" value="ECO:0000318"/>
    <property type="project" value="GO_Central"/>
</dbReference>
<dbReference type="GO" id="GO:0030424">
    <property type="term" value="C:axon"/>
    <property type="evidence" value="ECO:0000318"/>
    <property type="project" value="GO_Central"/>
</dbReference>
<dbReference type="GO" id="GO:0005886">
    <property type="term" value="C:plasma membrane"/>
    <property type="evidence" value="ECO:0007669"/>
    <property type="project" value="UniProtKB-SubCell"/>
</dbReference>
<feature type="transmembrane region" description="Helical" evidence="8">
    <location>
        <begin position="311"/>
        <end position="331"/>
    </location>
</feature>
<dbReference type="GO" id="GO:0050909">
    <property type="term" value="P:sensory perception of taste"/>
    <property type="evidence" value="ECO:0007669"/>
    <property type="project" value="InterPro"/>
</dbReference>
<dbReference type="AlphaFoldDB" id="B8PUM2"/>
<evidence type="ECO:0000256" key="3">
    <source>
        <dbReference type="ARBA" id="ARBA00022692"/>
    </source>
</evidence>
<feature type="transmembrane region" description="Helical" evidence="8">
    <location>
        <begin position="99"/>
        <end position="118"/>
    </location>
</feature>
<feature type="transmembrane region" description="Helical" evidence="8">
    <location>
        <begin position="56"/>
        <end position="79"/>
    </location>
</feature>
<keyword evidence="5 8" id="KW-0472">Membrane</keyword>
<dbReference type="Proteomes" id="UP000007266">
    <property type="component" value="Linkage group 6"/>
</dbReference>
<dbReference type="EMBL" id="EU170068">
    <property type="protein sequence ID" value="ABY40593.1"/>
    <property type="molecule type" value="Genomic_DNA"/>
</dbReference>
<feature type="transmembrane region" description="Helical" evidence="8">
    <location>
        <begin position="138"/>
        <end position="154"/>
    </location>
</feature>
<evidence type="ECO:0000256" key="6">
    <source>
        <dbReference type="ARBA" id="ARBA00023170"/>
    </source>
</evidence>
<dbReference type="HOGENOM" id="CLU_060014_0_0_1"/>
<keyword evidence="7 8" id="KW-0807">Transducer</keyword>
<dbReference type="PANTHER" id="PTHR21143:SF104">
    <property type="entry name" value="GUSTATORY RECEPTOR 8A-RELATED"/>
    <property type="match status" value="1"/>
</dbReference>
<dbReference type="GO" id="GO:0007165">
    <property type="term" value="P:signal transduction"/>
    <property type="evidence" value="ECO:0007669"/>
    <property type="project" value="UniProtKB-KW"/>
</dbReference>
<keyword evidence="11" id="KW-1185">Reference proteome</keyword>
<comment type="function">
    <text evidence="8">Gustatory receptor which mediates acceptance or avoidance behavior, depending on its substrates.</text>
</comment>
<reference evidence="9" key="1">
    <citation type="submission" date="2007-09" db="EMBL/GenBank/DDBJ databases">
        <title>Characterization of Tribolium castaneum chemoreceptors.</title>
        <authorList>
            <person name="Abdel-latief M."/>
        </authorList>
    </citation>
    <scope>NUCLEOTIDE SEQUENCE</scope>
    <source>
        <tissue evidence="9">Gustatory organ</tissue>
    </source>
</reference>